<dbReference type="Gene3D" id="3.40.640.10">
    <property type="entry name" value="Type I PLP-dependent aspartate aminotransferase-like (Major domain)"/>
    <property type="match status" value="1"/>
</dbReference>
<accession>A0A6N7EV60</accession>
<dbReference type="AlphaFoldDB" id="A0A6N7EV60"/>
<evidence type="ECO:0000256" key="2">
    <source>
        <dbReference type="ARBA" id="ARBA00008954"/>
    </source>
</evidence>
<dbReference type="EMBL" id="WHNW01000001">
    <property type="protein sequence ID" value="MPV85319.1"/>
    <property type="molecule type" value="Genomic_DNA"/>
</dbReference>
<dbReference type="InterPro" id="IPR050103">
    <property type="entry name" value="Class-III_PLP-dep_AT"/>
</dbReference>
<dbReference type="InterPro" id="IPR004632">
    <property type="entry name" value="4NH2But_aminotransferase_bac"/>
</dbReference>
<dbReference type="EC" id="2.6.1.19" evidence="7"/>
<organism evidence="7 8">
    <name type="scientific">Ostreibacterium oceani</name>
    <dbReference type="NCBI Taxonomy" id="2654998"/>
    <lineage>
        <taxon>Bacteria</taxon>
        <taxon>Pseudomonadati</taxon>
        <taxon>Pseudomonadota</taxon>
        <taxon>Gammaproteobacteria</taxon>
        <taxon>Cardiobacteriales</taxon>
        <taxon>Ostreibacteriaceae</taxon>
        <taxon>Ostreibacterium</taxon>
    </lineage>
</organism>
<keyword evidence="8" id="KW-1185">Reference proteome</keyword>
<dbReference type="InterPro" id="IPR015421">
    <property type="entry name" value="PyrdxlP-dep_Trfase_major"/>
</dbReference>
<dbReference type="Pfam" id="PF00202">
    <property type="entry name" value="Aminotran_3"/>
    <property type="match status" value="1"/>
</dbReference>
<dbReference type="PANTHER" id="PTHR11986">
    <property type="entry name" value="AMINOTRANSFERASE CLASS III"/>
    <property type="match status" value="1"/>
</dbReference>
<keyword evidence="5 6" id="KW-0663">Pyridoxal phosphate</keyword>
<dbReference type="InterPro" id="IPR015422">
    <property type="entry name" value="PyrdxlP-dep_Trfase_small"/>
</dbReference>
<dbReference type="Gene3D" id="3.90.1150.10">
    <property type="entry name" value="Aspartate Aminotransferase, domain 1"/>
    <property type="match status" value="1"/>
</dbReference>
<evidence type="ECO:0000256" key="5">
    <source>
        <dbReference type="ARBA" id="ARBA00022898"/>
    </source>
</evidence>
<evidence type="ECO:0000313" key="7">
    <source>
        <dbReference type="EMBL" id="MPV85319.1"/>
    </source>
</evidence>
<dbReference type="NCBIfam" id="TIGR00700">
    <property type="entry name" value="GABAtrnsam"/>
    <property type="match status" value="1"/>
</dbReference>
<dbReference type="PIRSF" id="PIRSF000521">
    <property type="entry name" value="Transaminase_4ab_Lys_Orn"/>
    <property type="match status" value="1"/>
</dbReference>
<comment type="similarity">
    <text evidence="2 6">Belongs to the class-III pyridoxal-phosphate-dependent aminotransferase family.</text>
</comment>
<evidence type="ECO:0000256" key="6">
    <source>
        <dbReference type="RuleBase" id="RU003560"/>
    </source>
</evidence>
<sequence>MMTNNELLKRREQAVPRGVATAYPIFAEHAKNSELWDVEGNRYIDFVGGISVLNTGHSHPAINQAVSQQIEKFSHTAFQVVAYEAYIELAEKLNKLAPGPTPKKTIFLSTGAEALENAVKISRAHTQRPNVISFIGGFHGRTIFTSGMTGKNEPYKTGFGPFPGEIFHVPFPAATYGVSESDSLKALSQLFKASISPESVAAIVIEPVQGEGGFHAASREFFQSLRTLCDDHGICLVCDEVQTCFGRTGTLFASEQIGIEPDLITAAKSLAGGYPLSAVIGKAAIMDAPNPGGLGGTYSGSPVACAAALAVIEVIEQSQLLARSQAIGEELACALIELKSTLPALGIGDIRHKGAMFAFDLLDSQGSPDAQKTKSLLWHAQQNGLLLLSCGLYGNTIRIMVPLTVSDAILQEGITLLANSLKAVTGTA</sequence>
<gene>
    <name evidence="7" type="primary">gabT</name>
    <name evidence="7" type="ORF">GCU85_01050</name>
</gene>
<dbReference type="FunCoup" id="A0A6N7EV60">
    <property type="interactions" value="323"/>
</dbReference>
<keyword evidence="3 7" id="KW-0032">Aminotransferase</keyword>
<evidence type="ECO:0000256" key="4">
    <source>
        <dbReference type="ARBA" id="ARBA00022679"/>
    </source>
</evidence>
<dbReference type="RefSeq" id="WP_152808450.1">
    <property type="nucleotide sequence ID" value="NZ_WHNW01000001.1"/>
</dbReference>
<protein>
    <submittedName>
        <fullName evidence="7">4-aminobutyrate--2-oxoglutarate transaminase</fullName>
        <ecNumber evidence="7">2.6.1.19</ecNumber>
    </submittedName>
</protein>
<dbReference type="GO" id="GO:0009448">
    <property type="term" value="P:gamma-aminobutyric acid metabolic process"/>
    <property type="evidence" value="ECO:0007669"/>
    <property type="project" value="InterPro"/>
</dbReference>
<dbReference type="SUPFAM" id="SSF53383">
    <property type="entry name" value="PLP-dependent transferases"/>
    <property type="match status" value="1"/>
</dbReference>
<evidence type="ECO:0000313" key="8">
    <source>
        <dbReference type="Proteomes" id="UP000471298"/>
    </source>
</evidence>
<dbReference type="GO" id="GO:0034386">
    <property type="term" value="F:4-aminobutyrate:2-oxoglutarate transaminase activity"/>
    <property type="evidence" value="ECO:0007669"/>
    <property type="project" value="UniProtKB-EC"/>
</dbReference>
<dbReference type="CDD" id="cd00610">
    <property type="entry name" value="OAT_like"/>
    <property type="match status" value="1"/>
</dbReference>
<name>A0A6N7EV60_9GAMM</name>
<dbReference type="InterPro" id="IPR005814">
    <property type="entry name" value="Aminotrans_3"/>
</dbReference>
<dbReference type="InterPro" id="IPR015424">
    <property type="entry name" value="PyrdxlP-dep_Trfase"/>
</dbReference>
<dbReference type="InParanoid" id="A0A6N7EV60"/>
<evidence type="ECO:0000256" key="3">
    <source>
        <dbReference type="ARBA" id="ARBA00022576"/>
    </source>
</evidence>
<comment type="caution">
    <text evidence="7">The sequence shown here is derived from an EMBL/GenBank/DDBJ whole genome shotgun (WGS) entry which is preliminary data.</text>
</comment>
<evidence type="ECO:0000256" key="1">
    <source>
        <dbReference type="ARBA" id="ARBA00001933"/>
    </source>
</evidence>
<proteinExistence type="inferred from homology"/>
<dbReference type="GO" id="GO:0030170">
    <property type="term" value="F:pyridoxal phosphate binding"/>
    <property type="evidence" value="ECO:0007669"/>
    <property type="project" value="InterPro"/>
</dbReference>
<keyword evidence="4 7" id="KW-0808">Transferase</keyword>
<dbReference type="PANTHER" id="PTHR11986:SF58">
    <property type="entry name" value="LEUCINE_METHIONINE RACEMASE"/>
    <property type="match status" value="1"/>
</dbReference>
<dbReference type="FunFam" id="3.40.640.10:FF:000013">
    <property type="entry name" value="4-aminobutyrate aminotransferase"/>
    <property type="match status" value="1"/>
</dbReference>
<reference evidence="7 8" key="1">
    <citation type="submission" date="2019-10" db="EMBL/GenBank/DDBJ databases">
        <title>Cardiobacteriales fam. a chemoheterotrophic member of the order Cardiobacteriales, and proposal of Cardiobacteriales fam. nov.</title>
        <authorList>
            <person name="Wang C."/>
        </authorList>
    </citation>
    <scope>NUCLEOTIDE SEQUENCE [LARGE SCALE GENOMIC DNA]</scope>
    <source>
        <strain evidence="7 8">ML27</strain>
    </source>
</reference>
<dbReference type="Proteomes" id="UP000471298">
    <property type="component" value="Unassembled WGS sequence"/>
</dbReference>
<comment type="cofactor">
    <cofactor evidence="1">
        <name>pyridoxal 5'-phosphate</name>
        <dbReference type="ChEBI" id="CHEBI:597326"/>
    </cofactor>
</comment>
<dbReference type="GO" id="GO:0042802">
    <property type="term" value="F:identical protein binding"/>
    <property type="evidence" value="ECO:0007669"/>
    <property type="project" value="TreeGrafter"/>
</dbReference>